<keyword evidence="3" id="KW-1185">Reference proteome</keyword>
<feature type="region of interest" description="Disordered" evidence="1">
    <location>
        <begin position="430"/>
        <end position="644"/>
    </location>
</feature>
<dbReference type="PANTHER" id="PTHR36223">
    <property type="entry name" value="BETA-LACTAMASE-TYPE TRANSPEPTIDASE FOLD DOMAIN CONTAINING PROTEIN"/>
    <property type="match status" value="1"/>
</dbReference>
<feature type="compositionally biased region" description="Polar residues" evidence="1">
    <location>
        <begin position="619"/>
        <end position="644"/>
    </location>
</feature>
<dbReference type="VEuPathDB" id="FungiDB:PSTT_00905"/>
<feature type="compositionally biased region" description="Pro residues" evidence="1">
    <location>
        <begin position="312"/>
        <end position="324"/>
    </location>
</feature>
<evidence type="ECO:0000313" key="3">
    <source>
        <dbReference type="Proteomes" id="UP000238274"/>
    </source>
</evidence>
<sequence length="717" mass="77312">MPRNVTTGTNCSIYPIDGSIPLLEYKHHTMKSTLNGAIQEIVLIESNEGTAFEIKLDIQPTAYAALHALTEPPNHSNRRDQPRYAPALKEDDYLIFVILDGINAQRSKRFRGQRTSTRISGVYARDGSSSRYFQFSALQLVDPDDHQPSASQDPNDQMCDDEKIIQALGTIQVNVVRCKLGPPQPVPNRNKNQRGNQSNRSGGKPARGQSAGAGPGGCAESLQTTNQMKFSERSKKASKLNNTAGLSQPVPIPSNGRGRGGGGGGGGGGGSSGPPGAKKNSRPVLSQDPHPFLQFIFNYKPRAILEAEGIIAPPPPPPPSPPLAGKPSKDSMRRSTSKRSSSPRKPPTGLAGQHDYQSNSELHSSSLRINRTAGINEPDEKACLIFLYSYPLIQLTSSGNMLIKPVCIAIQSDSESDAGAKELLTSAVRGVGASRTEDREKRQLQRTSSKGKTNGTTNGTNGIVPKPEPKTEPRDNDNHPTHQNGDDHNANRGRQNLHASPDSKKRARSITADLKPNNKRTSLGGHNPSASSSTTTNHNNNVASKEDTSDNRGGFTQVPKAELKENINSHHLPPPPPPPLNTNTNSTTASNGGYRQHATVDHDESSDDDDKFKDKIIGSVSTTARPTTNTRPGPSPSTTVQSTNRIQNAEEIKKPSPQSLNHLNNRINHQNQTHSNHNYRQPQNASLNGSVTNHHLPPQNGSGSNFFDLTGIDDDSD</sequence>
<feature type="compositionally biased region" description="Low complexity" evidence="1">
    <location>
        <begin position="526"/>
        <end position="543"/>
    </location>
</feature>
<gene>
    <name evidence="2" type="ORF">PSHT_14403</name>
</gene>
<name>A0A2S4UKE8_9BASI</name>
<dbReference type="VEuPathDB" id="FungiDB:PSHT_14403"/>
<dbReference type="AlphaFoldDB" id="A0A2S4UKE8"/>
<feature type="compositionally biased region" description="Basic and acidic residues" evidence="1">
    <location>
        <begin position="467"/>
        <end position="490"/>
    </location>
</feature>
<evidence type="ECO:0000313" key="2">
    <source>
        <dbReference type="EMBL" id="POV97792.1"/>
    </source>
</evidence>
<reference evidence="3" key="3">
    <citation type="journal article" date="2018" name="Mol. Plant Microbe Interact.">
        <title>Genome sequence resources for the wheat stripe rust pathogen (Puccinia striiformis f. sp. tritici) and the barley stripe rust pathogen (Puccinia striiformis f. sp. hordei).</title>
        <authorList>
            <person name="Xia C."/>
            <person name="Wang M."/>
            <person name="Yin C."/>
            <person name="Cornejo O.E."/>
            <person name="Hulbert S.H."/>
            <person name="Chen X."/>
        </authorList>
    </citation>
    <scope>NUCLEOTIDE SEQUENCE [LARGE SCALE GENOMIC DNA]</scope>
    <source>
        <strain evidence="3">93TX-2</strain>
    </source>
</reference>
<feature type="region of interest" description="Disordered" evidence="1">
    <location>
        <begin position="179"/>
        <end position="288"/>
    </location>
</feature>
<dbReference type="PANTHER" id="PTHR36223:SF5">
    <property type="entry name" value="BETA-LACTAMASE-TYPE TRANSPEPTIDASE FOLD DOMAIN CONTAINING PROTEIN"/>
    <property type="match status" value="1"/>
</dbReference>
<accession>A0A2S4UKE8</accession>
<dbReference type="OrthoDB" id="3237202at2759"/>
<dbReference type="EMBL" id="PKSM01000320">
    <property type="protein sequence ID" value="POV97792.1"/>
    <property type="molecule type" value="Genomic_DNA"/>
</dbReference>
<feature type="compositionally biased region" description="Polar residues" evidence="1">
    <location>
        <begin position="187"/>
        <end position="201"/>
    </location>
</feature>
<feature type="region of interest" description="Disordered" evidence="1">
    <location>
        <begin position="670"/>
        <end position="717"/>
    </location>
</feature>
<evidence type="ECO:0000256" key="1">
    <source>
        <dbReference type="SAM" id="MobiDB-lite"/>
    </source>
</evidence>
<feature type="region of interest" description="Disordered" evidence="1">
    <location>
        <begin position="309"/>
        <end position="363"/>
    </location>
</feature>
<feature type="compositionally biased region" description="Low complexity" evidence="1">
    <location>
        <begin position="447"/>
        <end position="462"/>
    </location>
</feature>
<protein>
    <submittedName>
        <fullName evidence="2">Uncharacterized protein</fullName>
    </submittedName>
</protein>
<reference evidence="3" key="2">
    <citation type="journal article" date="2018" name="BMC Genomics">
        <title>Genomic insights into host adaptation between the wheat stripe rust pathogen (Puccinia striiformis f. sp. tritici) and the barley stripe rust pathogen (Puccinia striiformis f. sp. hordei).</title>
        <authorList>
            <person name="Xia C."/>
            <person name="Wang M."/>
            <person name="Yin C."/>
            <person name="Cornejo O.E."/>
            <person name="Hulbert S.H."/>
            <person name="Chen X."/>
        </authorList>
    </citation>
    <scope>NUCLEOTIDE SEQUENCE [LARGE SCALE GENOMIC DNA]</scope>
    <source>
        <strain evidence="3">93TX-2</strain>
    </source>
</reference>
<reference evidence="2 3" key="1">
    <citation type="submission" date="2017-12" db="EMBL/GenBank/DDBJ databases">
        <title>Gene loss provides genomic basis for host adaptation in cereal stripe rust fungi.</title>
        <authorList>
            <person name="Xia C."/>
        </authorList>
    </citation>
    <scope>NUCLEOTIDE SEQUENCE [LARGE SCALE GENOMIC DNA]</scope>
    <source>
        <strain evidence="2 3">93TX-2</strain>
    </source>
</reference>
<proteinExistence type="predicted"/>
<comment type="caution">
    <text evidence="2">The sequence shown here is derived from an EMBL/GenBank/DDBJ whole genome shotgun (WGS) entry which is preliminary data.</text>
</comment>
<organism evidence="2 3">
    <name type="scientific">Puccinia striiformis</name>
    <dbReference type="NCBI Taxonomy" id="27350"/>
    <lineage>
        <taxon>Eukaryota</taxon>
        <taxon>Fungi</taxon>
        <taxon>Dikarya</taxon>
        <taxon>Basidiomycota</taxon>
        <taxon>Pucciniomycotina</taxon>
        <taxon>Pucciniomycetes</taxon>
        <taxon>Pucciniales</taxon>
        <taxon>Pucciniaceae</taxon>
        <taxon>Puccinia</taxon>
    </lineage>
</organism>
<feature type="compositionally biased region" description="Polar residues" evidence="1">
    <location>
        <begin position="670"/>
        <end position="707"/>
    </location>
</feature>
<feature type="compositionally biased region" description="Gly residues" evidence="1">
    <location>
        <begin position="257"/>
        <end position="273"/>
    </location>
</feature>
<dbReference type="Proteomes" id="UP000238274">
    <property type="component" value="Unassembled WGS sequence"/>
</dbReference>